<reference evidence="1 2" key="1">
    <citation type="submission" date="2021-10" db="EMBL/GenBank/DDBJ databases">
        <authorList>
            <person name="Chen M."/>
        </authorList>
    </citation>
    <scope>NUCLEOTIDE SEQUENCE [LARGE SCALE GENOMIC DNA]</scope>
    <source>
        <strain evidence="1 2">H3-26</strain>
    </source>
</reference>
<keyword evidence="2" id="KW-1185">Reference proteome</keyword>
<comment type="caution">
    <text evidence="1">The sequence shown here is derived from an EMBL/GenBank/DDBJ whole genome shotgun (WGS) entry which is preliminary data.</text>
</comment>
<accession>A0ABS8BKX8</accession>
<proteinExistence type="predicted"/>
<gene>
    <name evidence="1" type="ORF">LG219_08815</name>
</gene>
<organism evidence="1 2">
    <name type="scientific">Deefgea salmonis</name>
    <dbReference type="NCBI Taxonomy" id="2875502"/>
    <lineage>
        <taxon>Bacteria</taxon>
        <taxon>Pseudomonadati</taxon>
        <taxon>Pseudomonadota</taxon>
        <taxon>Betaproteobacteria</taxon>
        <taxon>Neisseriales</taxon>
        <taxon>Chitinibacteraceae</taxon>
        <taxon>Deefgea</taxon>
    </lineage>
</organism>
<dbReference type="EMBL" id="JAJAWG010000004">
    <property type="protein sequence ID" value="MCB5196378.1"/>
    <property type="molecule type" value="Genomic_DNA"/>
</dbReference>
<sequence length="105" mass="11546">MPSLTINHAKLSTETARNKVSIILTSSVDVGLIERFTIIAWRKQNDTTAQLCLVFEAHRQWVLAYWKSPQPLSKGAVATMAVYSRKAKSELMAVGYYSGISAASA</sequence>
<protein>
    <submittedName>
        <fullName evidence="1">Uncharacterized protein</fullName>
    </submittedName>
</protein>
<name>A0ABS8BKX8_9NEIS</name>
<dbReference type="RefSeq" id="WP_226764133.1">
    <property type="nucleotide sequence ID" value="NZ_JAJAWG010000004.1"/>
</dbReference>
<evidence type="ECO:0000313" key="2">
    <source>
        <dbReference type="Proteomes" id="UP001198034"/>
    </source>
</evidence>
<evidence type="ECO:0000313" key="1">
    <source>
        <dbReference type="EMBL" id="MCB5196378.1"/>
    </source>
</evidence>
<dbReference type="Proteomes" id="UP001198034">
    <property type="component" value="Unassembled WGS sequence"/>
</dbReference>